<comment type="caution">
    <text evidence="1">The sequence shown here is derived from an EMBL/GenBank/DDBJ whole genome shotgun (WGS) entry which is preliminary data.</text>
</comment>
<gene>
    <name evidence="1" type="ORF">GBB04_00690</name>
</gene>
<evidence type="ECO:0000313" key="1">
    <source>
        <dbReference type="EMBL" id="KAB7462338.1"/>
    </source>
</evidence>
<name>A0A1V8Q552_9BIFI</name>
<reference evidence="1 2" key="1">
    <citation type="journal article" date="2019" name="Nat. Med.">
        <title>A library of human gut bacterial isolates paired with longitudinal multiomics data enables mechanistic microbiome research.</title>
        <authorList>
            <person name="Poyet M."/>
            <person name="Groussin M."/>
            <person name="Gibbons S.M."/>
            <person name="Avila-Pacheco J."/>
            <person name="Jiang X."/>
            <person name="Kearney S.M."/>
            <person name="Perrotta A.R."/>
            <person name="Berdy B."/>
            <person name="Zhao S."/>
            <person name="Lieberman T.D."/>
            <person name="Swanson P.K."/>
            <person name="Smith M."/>
            <person name="Roesemann S."/>
            <person name="Alexander J.E."/>
            <person name="Rich S.A."/>
            <person name="Livny J."/>
            <person name="Vlamakis H."/>
            <person name="Clish C."/>
            <person name="Bullock K."/>
            <person name="Deik A."/>
            <person name="Scott J."/>
            <person name="Pierce K.A."/>
            <person name="Xavier R.J."/>
            <person name="Alm E.J."/>
        </authorList>
    </citation>
    <scope>NUCLEOTIDE SEQUENCE [LARGE SCALE GENOMIC DNA]</scope>
    <source>
        <strain evidence="1 2">BIOML-A2</strain>
    </source>
</reference>
<dbReference type="AlphaFoldDB" id="A0A1V8Q552"/>
<sequence length="79" mass="8594">MTAKTRRTLRFVSLICLIVAMLLAVAIVAGMLYLQRGSYDPLDSLVLIAVCMMVATCPICLLAAIVLFVIQFLVGFASR</sequence>
<dbReference type="RefSeq" id="WP_003841315.1">
    <property type="nucleotide sequence ID" value="NZ_BCYE01000004.1"/>
</dbReference>
<dbReference type="Proteomes" id="UP000429211">
    <property type="component" value="Unassembled WGS sequence"/>
</dbReference>
<protein>
    <submittedName>
        <fullName evidence="1">Uncharacterized protein</fullName>
    </submittedName>
</protein>
<proteinExistence type="predicted"/>
<evidence type="ECO:0000313" key="2">
    <source>
        <dbReference type="Proteomes" id="UP000429211"/>
    </source>
</evidence>
<dbReference type="EMBL" id="WDPD01000001">
    <property type="protein sequence ID" value="KAB7462338.1"/>
    <property type="molecule type" value="Genomic_DNA"/>
</dbReference>
<accession>A0A1V8Q552</accession>
<organism evidence="1 2">
    <name type="scientific">Bifidobacterium dentium</name>
    <dbReference type="NCBI Taxonomy" id="1689"/>
    <lineage>
        <taxon>Bacteria</taxon>
        <taxon>Bacillati</taxon>
        <taxon>Actinomycetota</taxon>
        <taxon>Actinomycetes</taxon>
        <taxon>Bifidobacteriales</taxon>
        <taxon>Bifidobacteriaceae</taxon>
        <taxon>Bifidobacterium</taxon>
    </lineage>
</organism>